<accession>A0A414AY71</accession>
<dbReference type="EMBL" id="QSHZ01000006">
    <property type="protein sequence ID" value="RHC57101.1"/>
    <property type="molecule type" value="Genomic_DNA"/>
</dbReference>
<dbReference type="Gene3D" id="1.10.260.40">
    <property type="entry name" value="lambda repressor-like DNA-binding domains"/>
    <property type="match status" value="1"/>
</dbReference>
<feature type="domain" description="HTH cro/C1-type" evidence="1">
    <location>
        <begin position="19"/>
        <end position="82"/>
    </location>
</feature>
<dbReference type="InterPro" id="IPR010982">
    <property type="entry name" value="Lambda_DNA-bd_dom_sf"/>
</dbReference>
<proteinExistence type="predicted"/>
<dbReference type="GO" id="GO:0003677">
    <property type="term" value="F:DNA binding"/>
    <property type="evidence" value="ECO:0007669"/>
    <property type="project" value="InterPro"/>
</dbReference>
<dbReference type="Proteomes" id="UP000283975">
    <property type="component" value="Unassembled WGS sequence"/>
</dbReference>
<evidence type="ECO:0000313" key="2">
    <source>
        <dbReference type="EMBL" id="RHC57101.1"/>
    </source>
</evidence>
<dbReference type="InterPro" id="IPR001387">
    <property type="entry name" value="Cro/C1-type_HTH"/>
</dbReference>
<dbReference type="SUPFAM" id="SSF47413">
    <property type="entry name" value="lambda repressor-like DNA-binding domains"/>
    <property type="match status" value="1"/>
</dbReference>
<protein>
    <submittedName>
        <fullName evidence="2">XRE family transcriptional regulator</fullName>
    </submittedName>
</protein>
<reference evidence="2 3" key="1">
    <citation type="submission" date="2018-08" db="EMBL/GenBank/DDBJ databases">
        <title>A genome reference for cultivated species of the human gut microbiota.</title>
        <authorList>
            <person name="Zou Y."/>
            <person name="Xue W."/>
            <person name="Luo G."/>
        </authorList>
    </citation>
    <scope>NUCLEOTIDE SEQUENCE [LARGE SCALE GENOMIC DNA]</scope>
    <source>
        <strain evidence="2 3">AM35-14</strain>
    </source>
</reference>
<organism evidence="2 3">
    <name type="scientific">Enterocloster bolteae</name>
    <dbReference type="NCBI Taxonomy" id="208479"/>
    <lineage>
        <taxon>Bacteria</taxon>
        <taxon>Bacillati</taxon>
        <taxon>Bacillota</taxon>
        <taxon>Clostridia</taxon>
        <taxon>Lachnospirales</taxon>
        <taxon>Lachnospiraceae</taxon>
        <taxon>Enterocloster</taxon>
    </lineage>
</organism>
<name>A0A414AY71_9FIRM</name>
<sequence length="219" mass="25853">MSKNVSCSKEYMLLCGERLKECREAAGYTQEELINKIMLLPENRGKERNEKHISSVENGRRPLSIEYARLISKVLKVKEEYLLGKDDFKTESDEADSYTKEWSERRSCIKFLIQSMGYVEEYASQLRYQQLFISSADTNEAIKKKLAFAQKGLSVYPEWNMIISDEKGRRIHLMSNEIERIYDDIESFIKYRLEREFDDITRYACEKDMGDNSLNITWL</sequence>
<evidence type="ECO:0000313" key="3">
    <source>
        <dbReference type="Proteomes" id="UP000283975"/>
    </source>
</evidence>
<comment type="caution">
    <text evidence="2">The sequence shown here is derived from an EMBL/GenBank/DDBJ whole genome shotgun (WGS) entry which is preliminary data.</text>
</comment>
<dbReference type="SMART" id="SM00530">
    <property type="entry name" value="HTH_XRE"/>
    <property type="match status" value="1"/>
</dbReference>
<dbReference type="PROSITE" id="PS50943">
    <property type="entry name" value="HTH_CROC1"/>
    <property type="match status" value="1"/>
</dbReference>
<dbReference type="AlphaFoldDB" id="A0A414AY71"/>
<dbReference type="CDD" id="cd00093">
    <property type="entry name" value="HTH_XRE"/>
    <property type="match status" value="1"/>
</dbReference>
<gene>
    <name evidence="2" type="ORF">DW839_07875</name>
</gene>
<evidence type="ECO:0000259" key="1">
    <source>
        <dbReference type="PROSITE" id="PS50943"/>
    </source>
</evidence>